<proteinExistence type="predicted"/>
<evidence type="ECO:0000313" key="1">
    <source>
        <dbReference type="EMBL" id="EHK78309.1"/>
    </source>
</evidence>
<accession>H0FXH4</accession>
<name>H0FXH4_RHIML</name>
<reference evidence="1 2" key="1">
    <citation type="journal article" date="2012" name="J. Bacteriol.">
        <title>Draft Genome Sequence of Sinorhizobium meliloti CCNWSX0020, a Nitrogen-Fixing Symbiont with Copper Tolerance Capability Isolated from Lead-Zinc Mine Tailings.</title>
        <authorList>
            <person name="Li Z."/>
            <person name="Ma Z."/>
            <person name="Hao X."/>
            <person name="Wei G."/>
        </authorList>
    </citation>
    <scope>NUCLEOTIDE SEQUENCE [LARGE SCALE GENOMIC DNA]</scope>
    <source>
        <strain evidence="1 2">CCNWSX0020</strain>
    </source>
</reference>
<organism evidence="1 2">
    <name type="scientific">Sinorhizobium meliloti CCNWSX0020</name>
    <dbReference type="NCBI Taxonomy" id="1107881"/>
    <lineage>
        <taxon>Bacteria</taxon>
        <taxon>Pseudomonadati</taxon>
        <taxon>Pseudomonadota</taxon>
        <taxon>Alphaproteobacteria</taxon>
        <taxon>Hyphomicrobiales</taxon>
        <taxon>Rhizobiaceae</taxon>
        <taxon>Sinorhizobium/Ensifer group</taxon>
        <taxon>Sinorhizobium</taxon>
    </lineage>
</organism>
<dbReference type="Proteomes" id="UP000004038">
    <property type="component" value="Unassembled WGS sequence"/>
</dbReference>
<gene>
    <name evidence="1" type="ORF">SM0020_09460</name>
</gene>
<dbReference type="PATRIC" id="fig|1107881.3.peg.1911"/>
<evidence type="ECO:0000313" key="2">
    <source>
        <dbReference type="Proteomes" id="UP000004038"/>
    </source>
</evidence>
<dbReference type="AlphaFoldDB" id="H0FXH4"/>
<dbReference type="EMBL" id="AGVV01000013">
    <property type="protein sequence ID" value="EHK78309.1"/>
    <property type="molecule type" value="Genomic_DNA"/>
</dbReference>
<protein>
    <submittedName>
        <fullName evidence="1">Uncharacterized protein</fullName>
    </submittedName>
</protein>
<sequence length="46" mass="4810">MVRGRSVHGGEGGAARFLRPACGEKVAGRPDEGQAEAMRACELRLG</sequence>